<sequence>MPHKHRNRSSRDLGRQSQGPSRQVQNSSQLQQQPTQLLMSPWSFWDSVAVNLFHLPKDVNTHILWHVFSQEGNVSSIDLFEDSHGNRDSKAKIRFKPPPKRDFWRKGSYLIKVPNGRAALVNIALDFNRDKPQIASPVRPDIFYPVEVKMPILSMDVGILLNKTTMLPMRSVGSGRDEHASVVLNLRQRALLVYFQLPIFNQGQKLTPTAGVLQEYRLKIPFVQLTQILQTCDSATESLSHFIVLDSPPLYHRRINNIDVTLSEDSNSWRESDTWYRQTYIVHNALEISALPIGLKKSKAVIDIGRWKVFKIVYPKDANTKDKLELLCNALKDYNVKIQNIDRFTQWDTQTEISPPVWKWIDTSDPPSPKKTFSLKDLFDHDFVHLTFPVRYQLEVCISNGYLSEFTMTREFAVKLSELEEAHAVKLLEHVSTKKHVYHDPMKIFELKFIKGVTHIKIPPYCCYMRSARITPSTIYYNTPTVDISNRIVRRYIEHADRFLRVRFTDEKVLGRINCTTDSTMDEVFTRIKRALTNGIVIGDRRYEFLAFGNSQFREHGAYFFAPLSNLTAANIRAWMGHFNSIRNVAKHAARLGQCFSTTRAIASCPVEMVKIEDVERNGYTFSDGVGRISRFLAQMSMSELKIKTPTGEPPSAFQFRLGGCKGMLVISPKALRQEVHIRKSQFKFAAIHNGLEIVRWSQFSTATLNRQLIIVLSTLGVPDQVFHAKLCTMVQGLEEALESDPQAIYWLRKYVDPNQMTLTISQMVLDGFRRSKEPFLTSILTLWRAWHLKYLKEKARVAIDKGACLLGCMDETGVLQGYFHDKKPRQDASAEEKVAALPEIFLQVSRPETGGKPEIVEGPCILARNPSLHPGDIRVVKAINVPQLHHLHDVVVLPQTGDRDIPSMCSGGDLDGDDYVVIWDRDLLPKDWFREPMKYASNKAQDLNRDVTVNDITSFFVMYMKNDFLPRIAHAHLALADFLEDGVNEEKCIRLAQLHSVAVDYNKTGIPAILTRNLEPRKWPHFMEKFHKPKDRIYHSNKILGQLYDAVERIDFVPSLEMSFDKRLLSCDIEVPDDLLAFAKNLKGQYDDAMRRIMAQHEIKTEFEVWSTFILSHANASKDYKFHEEIGAISTSLRETFKKQCYERVGGRNFDQIAPLALAMYRVANKEMSTALNKYRAENLTVDNKLFRKPAPKIGQLPLISFPWIFPHILGKIALGHYEFPAHASDANTDPFGLFTDDPEPNPSVPYHCDTRMVAPMPQNHGEHVKSLEQLLDFGLSASDPYELASSAAAPNGAIDTGLNLLDIADIPESSSNGCIVQPTDFKANAKSNIKQCESPSGGGSDGGGCIVQSIDTTTQPIDLSQRGSSPSGGGSSGGGCIVQIVDMINNTLKEEINSDRCHEIVEEEDDLQPNALDKLQELLGF</sequence>
<dbReference type="Pfam" id="PF26253">
    <property type="entry name" value="RdRP_head"/>
    <property type="match status" value="1"/>
</dbReference>
<dbReference type="Proteomes" id="UP000326877">
    <property type="component" value="Unassembled WGS sequence"/>
</dbReference>
<keyword evidence="4 8" id="KW-0548">Nucleotidyltransferase</keyword>
<feature type="compositionally biased region" description="Low complexity" evidence="9">
    <location>
        <begin position="21"/>
        <end position="32"/>
    </location>
</feature>
<keyword evidence="2 8" id="KW-0696">RNA-directed RNA polymerase</keyword>
<evidence type="ECO:0000256" key="7">
    <source>
        <dbReference type="ARBA" id="ARBA00048744"/>
    </source>
</evidence>
<gene>
    <name evidence="12" type="ORF">BDV23DRAFT_178778</name>
</gene>
<evidence type="ECO:0000256" key="3">
    <source>
        <dbReference type="ARBA" id="ARBA00022679"/>
    </source>
</evidence>
<dbReference type="GO" id="GO:0031380">
    <property type="term" value="C:nuclear RNA-directed RNA polymerase complex"/>
    <property type="evidence" value="ECO:0007669"/>
    <property type="project" value="TreeGrafter"/>
</dbReference>
<evidence type="ECO:0000256" key="5">
    <source>
        <dbReference type="ARBA" id="ARBA00022884"/>
    </source>
</evidence>
<comment type="similarity">
    <text evidence="1 8">Belongs to the RdRP family.</text>
</comment>
<organism evidence="12">
    <name type="scientific">Petromyces alliaceus</name>
    <name type="common">Aspergillus alliaceus</name>
    <dbReference type="NCBI Taxonomy" id="209559"/>
    <lineage>
        <taxon>Eukaryota</taxon>
        <taxon>Fungi</taxon>
        <taxon>Dikarya</taxon>
        <taxon>Ascomycota</taxon>
        <taxon>Pezizomycotina</taxon>
        <taxon>Eurotiomycetes</taxon>
        <taxon>Eurotiomycetidae</taxon>
        <taxon>Eurotiales</taxon>
        <taxon>Aspergillaceae</taxon>
        <taxon>Aspergillus</taxon>
        <taxon>Aspergillus subgen. Circumdati</taxon>
    </lineage>
</organism>
<dbReference type="CDD" id="cd00590">
    <property type="entry name" value="RRM_SF"/>
    <property type="match status" value="1"/>
</dbReference>
<keyword evidence="6" id="KW-0943">RNA-mediated gene silencing</keyword>
<dbReference type="PANTHER" id="PTHR23079">
    <property type="entry name" value="RNA-DEPENDENT RNA POLYMERASE"/>
    <property type="match status" value="1"/>
</dbReference>
<evidence type="ECO:0000256" key="4">
    <source>
        <dbReference type="ARBA" id="ARBA00022695"/>
    </source>
</evidence>
<dbReference type="EMBL" id="ML735219">
    <property type="protein sequence ID" value="KAE8395257.1"/>
    <property type="molecule type" value="Genomic_DNA"/>
</dbReference>
<comment type="catalytic activity">
    <reaction evidence="7 8">
        <text>RNA(n) + a ribonucleoside 5'-triphosphate = RNA(n+1) + diphosphate</text>
        <dbReference type="Rhea" id="RHEA:21248"/>
        <dbReference type="Rhea" id="RHEA-COMP:14527"/>
        <dbReference type="Rhea" id="RHEA-COMP:17342"/>
        <dbReference type="ChEBI" id="CHEBI:33019"/>
        <dbReference type="ChEBI" id="CHEBI:61557"/>
        <dbReference type="ChEBI" id="CHEBI:140395"/>
        <dbReference type="EC" id="2.7.7.48"/>
    </reaction>
</comment>
<evidence type="ECO:0000259" key="10">
    <source>
        <dbReference type="Pfam" id="PF05183"/>
    </source>
</evidence>
<dbReference type="InterPro" id="IPR058752">
    <property type="entry name" value="RDRP_C_head"/>
</dbReference>
<feature type="domain" description="RDRP C-terminal head" evidence="11">
    <location>
        <begin position="1071"/>
        <end position="1215"/>
    </location>
</feature>
<keyword evidence="5 8" id="KW-0694">RNA-binding</keyword>
<evidence type="ECO:0000256" key="6">
    <source>
        <dbReference type="ARBA" id="ARBA00023158"/>
    </source>
</evidence>
<dbReference type="PANTHER" id="PTHR23079:SF55">
    <property type="entry name" value="RNA-DIRECTED RNA POLYMERASE"/>
    <property type="match status" value="1"/>
</dbReference>
<keyword evidence="3 8" id="KW-0808">Transferase</keyword>
<evidence type="ECO:0000256" key="8">
    <source>
        <dbReference type="RuleBase" id="RU363098"/>
    </source>
</evidence>
<protein>
    <recommendedName>
        <fullName evidence="8">RNA-dependent RNA polymerase</fullName>
        <ecNumber evidence="8">2.7.7.48</ecNumber>
    </recommendedName>
</protein>
<reference evidence="12" key="1">
    <citation type="submission" date="2019-04" db="EMBL/GenBank/DDBJ databases">
        <title>Friends and foes A comparative genomics studyof 23 Aspergillus species from section Flavi.</title>
        <authorList>
            <consortium name="DOE Joint Genome Institute"/>
            <person name="Kjaerbolling I."/>
            <person name="Vesth T."/>
            <person name="Frisvad J.C."/>
            <person name="Nybo J.L."/>
            <person name="Theobald S."/>
            <person name="Kildgaard S."/>
            <person name="Isbrandt T."/>
            <person name="Kuo A."/>
            <person name="Sato A."/>
            <person name="Lyhne E.K."/>
            <person name="Kogle M.E."/>
            <person name="Wiebenga A."/>
            <person name="Kun R.S."/>
            <person name="Lubbers R.J."/>
            <person name="Makela M.R."/>
            <person name="Barry K."/>
            <person name="Chovatia M."/>
            <person name="Clum A."/>
            <person name="Daum C."/>
            <person name="Haridas S."/>
            <person name="He G."/>
            <person name="LaButti K."/>
            <person name="Lipzen A."/>
            <person name="Mondo S."/>
            <person name="Riley R."/>
            <person name="Salamov A."/>
            <person name="Simmons B.A."/>
            <person name="Magnuson J.K."/>
            <person name="Henrissat B."/>
            <person name="Mortensen U.H."/>
            <person name="Larsen T.O."/>
            <person name="Devries R.P."/>
            <person name="Grigoriev I.V."/>
            <person name="Machida M."/>
            <person name="Baker S.E."/>
            <person name="Andersen M.R."/>
        </authorList>
    </citation>
    <scope>NUCLEOTIDE SEQUENCE [LARGE SCALE GENOMIC DNA]</scope>
    <source>
        <strain evidence="12">IBT 14317</strain>
    </source>
</reference>
<feature type="domain" description="RDRP core" evidence="10">
    <location>
        <begin position="470"/>
        <end position="1048"/>
    </location>
</feature>
<evidence type="ECO:0000256" key="1">
    <source>
        <dbReference type="ARBA" id="ARBA00005762"/>
    </source>
</evidence>
<dbReference type="EC" id="2.7.7.48" evidence="8"/>
<name>A0A5N7CNC7_PETAA</name>
<dbReference type="OrthoDB" id="6513042at2759"/>
<dbReference type="InterPro" id="IPR035979">
    <property type="entry name" value="RBD_domain_sf"/>
</dbReference>
<dbReference type="InterPro" id="IPR007855">
    <property type="entry name" value="RDRP"/>
</dbReference>
<dbReference type="SUPFAM" id="SSF54928">
    <property type="entry name" value="RNA-binding domain, RBD"/>
    <property type="match status" value="1"/>
</dbReference>
<evidence type="ECO:0000259" key="11">
    <source>
        <dbReference type="Pfam" id="PF26253"/>
    </source>
</evidence>
<feature type="region of interest" description="Disordered" evidence="9">
    <location>
        <begin position="1"/>
        <end position="32"/>
    </location>
</feature>
<dbReference type="GO" id="GO:0003968">
    <property type="term" value="F:RNA-directed RNA polymerase activity"/>
    <property type="evidence" value="ECO:0007669"/>
    <property type="project" value="UniProtKB-KW"/>
</dbReference>
<evidence type="ECO:0000256" key="9">
    <source>
        <dbReference type="SAM" id="MobiDB-lite"/>
    </source>
</evidence>
<proteinExistence type="inferred from homology"/>
<evidence type="ECO:0000313" key="12">
    <source>
        <dbReference type="EMBL" id="KAE8395257.1"/>
    </source>
</evidence>
<dbReference type="GO" id="GO:0030422">
    <property type="term" value="P:siRNA processing"/>
    <property type="evidence" value="ECO:0007669"/>
    <property type="project" value="TreeGrafter"/>
</dbReference>
<dbReference type="GO" id="GO:0003723">
    <property type="term" value="F:RNA binding"/>
    <property type="evidence" value="ECO:0007669"/>
    <property type="project" value="UniProtKB-KW"/>
</dbReference>
<evidence type="ECO:0000256" key="2">
    <source>
        <dbReference type="ARBA" id="ARBA00022484"/>
    </source>
</evidence>
<accession>A0A5N7CNC7</accession>
<dbReference type="Pfam" id="PF05183">
    <property type="entry name" value="RdRP"/>
    <property type="match status" value="1"/>
</dbReference>
<dbReference type="InterPro" id="IPR057596">
    <property type="entry name" value="RDRP_core"/>
</dbReference>